<accession>A0ABT7A865</accession>
<comment type="caution">
    <text evidence="5">The sequence shown here is derived from an EMBL/GenBank/DDBJ whole genome shotgun (WGS) entry which is preliminary data.</text>
</comment>
<dbReference type="SMART" id="SM00342">
    <property type="entry name" value="HTH_ARAC"/>
    <property type="match status" value="1"/>
</dbReference>
<dbReference type="RefSeq" id="WP_274045128.1">
    <property type="nucleotide sequence ID" value="NZ_JANCPR020000060.1"/>
</dbReference>
<gene>
    <name evidence="5" type="ORF">NMN56_037420</name>
</gene>
<dbReference type="InterPro" id="IPR032783">
    <property type="entry name" value="AraC_lig"/>
</dbReference>
<keyword evidence="2" id="KW-0238">DNA-binding</keyword>
<dbReference type="InterPro" id="IPR009057">
    <property type="entry name" value="Homeodomain-like_sf"/>
</dbReference>
<keyword evidence="1" id="KW-0805">Transcription regulation</keyword>
<evidence type="ECO:0000256" key="3">
    <source>
        <dbReference type="ARBA" id="ARBA00023163"/>
    </source>
</evidence>
<keyword evidence="3" id="KW-0804">Transcription</keyword>
<dbReference type="InterPro" id="IPR050204">
    <property type="entry name" value="AraC_XylS_family_regulators"/>
</dbReference>
<name>A0ABT7A865_9ACTN</name>
<dbReference type="EMBL" id="JANCPR020000060">
    <property type="protein sequence ID" value="MDJ1137539.1"/>
    <property type="molecule type" value="Genomic_DNA"/>
</dbReference>
<evidence type="ECO:0000259" key="4">
    <source>
        <dbReference type="PROSITE" id="PS01124"/>
    </source>
</evidence>
<feature type="domain" description="HTH araC/xylS-type" evidence="4">
    <location>
        <begin position="209"/>
        <end position="307"/>
    </location>
</feature>
<reference evidence="5 6" key="1">
    <citation type="submission" date="2023-05" db="EMBL/GenBank/DDBJ databases">
        <title>Streptantibioticus silvisoli sp. nov., acidotolerant actinomycetes 1 from pine litter.</title>
        <authorList>
            <person name="Swiecimska M."/>
            <person name="Golinska P."/>
            <person name="Sangal V."/>
            <person name="Wachnowicz B."/>
            <person name="Goodfellow M."/>
        </authorList>
    </citation>
    <scope>NUCLEOTIDE SEQUENCE [LARGE SCALE GENOMIC DNA]</scope>
    <source>
        <strain evidence="5 6">DSM 42109</strain>
    </source>
</reference>
<dbReference type="PANTHER" id="PTHR46796:SF7">
    <property type="entry name" value="ARAC FAMILY TRANSCRIPTIONAL REGULATOR"/>
    <property type="match status" value="1"/>
</dbReference>
<dbReference type="PROSITE" id="PS01124">
    <property type="entry name" value="HTH_ARAC_FAMILY_2"/>
    <property type="match status" value="1"/>
</dbReference>
<dbReference type="SUPFAM" id="SSF46689">
    <property type="entry name" value="Homeodomain-like"/>
    <property type="match status" value="2"/>
</dbReference>
<dbReference type="InterPro" id="IPR014710">
    <property type="entry name" value="RmlC-like_jellyroll"/>
</dbReference>
<protein>
    <submittedName>
        <fullName evidence="5">AraC family transcriptional regulator</fullName>
    </submittedName>
</protein>
<dbReference type="PANTHER" id="PTHR46796">
    <property type="entry name" value="HTH-TYPE TRANSCRIPTIONAL ACTIVATOR RHAS-RELATED"/>
    <property type="match status" value="1"/>
</dbReference>
<dbReference type="InterPro" id="IPR018060">
    <property type="entry name" value="HTH_AraC"/>
</dbReference>
<organism evidence="5 6">
    <name type="scientific">Streptomyces iconiensis</name>
    <dbReference type="NCBI Taxonomy" id="1384038"/>
    <lineage>
        <taxon>Bacteria</taxon>
        <taxon>Bacillati</taxon>
        <taxon>Actinomycetota</taxon>
        <taxon>Actinomycetes</taxon>
        <taxon>Kitasatosporales</taxon>
        <taxon>Streptomycetaceae</taxon>
        <taxon>Streptomyces</taxon>
    </lineage>
</organism>
<dbReference type="InterPro" id="IPR037923">
    <property type="entry name" value="HTH-like"/>
</dbReference>
<evidence type="ECO:0000313" key="6">
    <source>
        <dbReference type="Proteomes" id="UP001214441"/>
    </source>
</evidence>
<dbReference type="SUPFAM" id="SSF51215">
    <property type="entry name" value="Regulatory protein AraC"/>
    <property type="match status" value="1"/>
</dbReference>
<evidence type="ECO:0000256" key="2">
    <source>
        <dbReference type="ARBA" id="ARBA00023125"/>
    </source>
</evidence>
<evidence type="ECO:0000313" key="5">
    <source>
        <dbReference type="EMBL" id="MDJ1137539.1"/>
    </source>
</evidence>
<keyword evidence="6" id="KW-1185">Reference proteome</keyword>
<dbReference type="Pfam" id="PF12833">
    <property type="entry name" value="HTH_18"/>
    <property type="match status" value="1"/>
</dbReference>
<dbReference type="Gene3D" id="1.10.10.60">
    <property type="entry name" value="Homeodomain-like"/>
    <property type="match status" value="2"/>
</dbReference>
<dbReference type="Proteomes" id="UP001214441">
    <property type="component" value="Unassembled WGS sequence"/>
</dbReference>
<sequence>MSGDDVLSELLRPLRLQGVFFSKWLAGGRWAVRGTDDSCAVVHYMLENECSISFEDNSEPIRLHPGDLAVFPHGTAHTFADAPDRETVALNTLLPHTHAGKSRIIRIGSDAPDTAMLCASLHYDAASEPALYRALPRVIVLRVHALERETLLLRTLESLTAEIDRTGPGTRLIMLRAFEMIFALSLRVALEQLTENSPALQALRHPGISKALTQIYTAYWRPWTVTSLSKEAGMSRSAFAKLFRQLVGDTPARHLTSWRMKEAAQLLTGTAIPLSEIPEHVGYQSTVGFHLAFRNEFGTPPGEYRATRERRLQELGEGA</sequence>
<dbReference type="Gene3D" id="2.60.120.10">
    <property type="entry name" value="Jelly Rolls"/>
    <property type="match status" value="1"/>
</dbReference>
<proteinExistence type="predicted"/>
<evidence type="ECO:0000256" key="1">
    <source>
        <dbReference type="ARBA" id="ARBA00023015"/>
    </source>
</evidence>
<dbReference type="Pfam" id="PF12852">
    <property type="entry name" value="Cupin_6"/>
    <property type="match status" value="1"/>
</dbReference>